<sequence length="156" mass="18200">STVCKIAGCDIARRFDCVHQVVFRKGDQAMCNQKQKEFKQFLLAKILMQEHLTAPLETERDQYYPEYASSSLQCDSGELELLFRRRIHKLRRFTERQLSEWIDQKQSGKPAQGHMEEMRQVCSALFERLEQNRAALFAQPHPDTCDFGEWIAETAG</sequence>
<keyword evidence="2" id="KW-1185">Reference proteome</keyword>
<dbReference type="Proteomes" id="UP000003340">
    <property type="component" value="Unassembled WGS sequence"/>
</dbReference>
<reference evidence="1 2" key="1">
    <citation type="submission" date="2009-01" db="EMBL/GenBank/DDBJ databases">
        <authorList>
            <person name="Fulton L."/>
            <person name="Clifton S."/>
            <person name="Fulton B."/>
            <person name="Xu J."/>
            <person name="Minx P."/>
            <person name="Pepin K.H."/>
            <person name="Johnson M."/>
            <person name="Bhonagiri V."/>
            <person name="Nash W.E."/>
            <person name="Mardis E.R."/>
            <person name="Wilson R.K."/>
        </authorList>
    </citation>
    <scope>NUCLEOTIDE SEQUENCE [LARGE SCALE GENOMIC DNA]</scope>
    <source>
        <strain evidence="1 2">DSM 5476</strain>
    </source>
</reference>
<feature type="non-terminal residue" evidence="1">
    <location>
        <position position="1"/>
    </location>
</feature>
<dbReference type="AlphaFoldDB" id="C0EEV9"/>
<proteinExistence type="predicted"/>
<dbReference type="STRING" id="537013.CLOSTMETH_02398"/>
<organism evidence="1 2">
    <name type="scientific">[Clostridium] methylpentosum DSM 5476</name>
    <dbReference type="NCBI Taxonomy" id="537013"/>
    <lineage>
        <taxon>Bacteria</taxon>
        <taxon>Bacillati</taxon>
        <taxon>Bacillota</taxon>
        <taxon>Clostridia</taxon>
        <taxon>Eubacteriales</taxon>
        <taxon>Oscillospiraceae</taxon>
        <taxon>Oscillospiraceae incertae sedis</taxon>
    </lineage>
</organism>
<gene>
    <name evidence="1" type="ORF">CLOSTMETH_02398</name>
</gene>
<evidence type="ECO:0000313" key="1">
    <source>
        <dbReference type="EMBL" id="EEG29969.1"/>
    </source>
</evidence>
<evidence type="ECO:0000313" key="2">
    <source>
        <dbReference type="Proteomes" id="UP000003340"/>
    </source>
</evidence>
<comment type="caution">
    <text evidence="1">The sequence shown here is derived from an EMBL/GenBank/DDBJ whole genome shotgun (WGS) entry which is preliminary data.</text>
</comment>
<dbReference type="HOGENOM" id="CLU_1690390_0_0_9"/>
<accession>C0EEV9</accession>
<protein>
    <submittedName>
        <fullName evidence="1">Uncharacterized protein</fullName>
    </submittedName>
</protein>
<reference evidence="1 2" key="2">
    <citation type="submission" date="2009-02" db="EMBL/GenBank/DDBJ databases">
        <title>Draft genome sequence of Clostridium methylpentosum (DSM 5476).</title>
        <authorList>
            <person name="Sudarsanam P."/>
            <person name="Ley R."/>
            <person name="Guruge J."/>
            <person name="Turnbaugh P.J."/>
            <person name="Mahowald M."/>
            <person name="Liep D."/>
            <person name="Gordon J."/>
        </authorList>
    </citation>
    <scope>NUCLEOTIDE SEQUENCE [LARGE SCALE GENOMIC DNA]</scope>
    <source>
        <strain evidence="1 2">DSM 5476</strain>
    </source>
</reference>
<name>C0EEV9_9FIRM</name>
<dbReference type="EMBL" id="ACEC01000079">
    <property type="protein sequence ID" value="EEG29969.1"/>
    <property type="molecule type" value="Genomic_DNA"/>
</dbReference>